<accession>A0A4R3NMF5</accession>
<evidence type="ECO:0000313" key="6">
    <source>
        <dbReference type="EMBL" id="TCT36557.1"/>
    </source>
</evidence>
<evidence type="ECO:0000256" key="3">
    <source>
        <dbReference type="SAM" id="MobiDB-lite"/>
    </source>
</evidence>
<sequence>MLGSHENAGVNMSNLADLKVGLLLNDVSFRTQIADAYRLAGSESDRFTRKVKSDNKHTEESFASLEKSINRVGGRLAMIAGGGLSLGAIINTTRQYSQSLSDLAAITGATGEQMKIFDEAAQEMGRTTQFSAMQGAEAIKLMASAKPDLMKTSTGLVDVTKSALILAQAAGTTLPDATRTLALSLNQFGASAAETDRYINVLAAGAKYGSSEVNETSEAIKKSGVAAANAKMSFEELNAAIQTLAEREVKGSDAGTALRNMILKLEASTDKNLKPSVVGLGSALENLGKKNYSTTSLTKLFGLENVNTAMILSQNASKVKELTQALTGTDTAFEQAKERTNNLNGDLLGLSSAFEGMAIKVGQMSSGPLRAGINTTTDAVNALAGNLNTVVDIAAYGVIPLLGGRLSRVVQDQAASWYEIQKASKAASLQMRDTAIKGIFDAEEQLKSLERQGASLSNHSKIMREFDMQTLNLTKERNILTRQENEAVNQKIKYTRELEAANNRLSYSQRALAGSANILKGAYAAIGGPVGAAMLAGSALYYFHNKAIEARQSALSLKDAVVETTEELMKLSQVKLAVQVDDIKDNIKNLHEQKAIVESQLERYSDAKISTLQNRSKGFLSFMYESPDEEIKKRNSLLSQLEDLDKGLEVATSRFKNANEAIEKLKSGEKPKAAEIPIEEKSNGTKQELTPNNKTGNKSVNQYQQLRQQIELEHSLSLDRISLSENETLRKLQESYKAGGMKQGEFERLKTLNAENHMKQRSELAEKYSPTRALIRNEQEANKEFKALLDARLLTDKEYQYAKTRLEQDMAKNRLSDQAKGIALPNISIIGEIDPVIQLKNQLEEQKAMYEAFYRDGLISKERYEQLMTAAANKSKVAQLQASKELYAAQGDWQRMQINLFESIEQRMGNSLTGILTGSKSFSEALQDISASLAESIIQDLVRIAMQAMITNALTGLMGGFAGGLSSGAAAGTASAATTASGTGGMGMPTSWRGYSRGGYTGNRGTDEVSGVVHGQEFVFDAESTKRIGVDNLESMRSRGVTNTINQSDFGGGEFKGISRNSSSTTDNSQTNKIEIYQTIQVSGNGDQALYEAMHQAAKLGAKQGSDDALAKIQRDFQTNGNIRKSLRG</sequence>
<evidence type="ECO:0000256" key="2">
    <source>
        <dbReference type="SAM" id="Coils"/>
    </source>
</evidence>
<dbReference type="PANTHER" id="PTHR37813">
    <property type="entry name" value="FELS-2 PROPHAGE PROTEIN"/>
    <property type="match status" value="1"/>
</dbReference>
<feature type="domain" description="Phage tail tape measure protein" evidence="5">
    <location>
        <begin position="119"/>
        <end position="336"/>
    </location>
</feature>
<feature type="coiled-coil region" evidence="2">
    <location>
        <begin position="432"/>
        <end position="459"/>
    </location>
</feature>
<dbReference type="Pfam" id="PF09718">
    <property type="entry name" value="Tape_meas_lam_C"/>
    <property type="match status" value="1"/>
</dbReference>
<feature type="domain" description="Bacteriophage tail tape measure C-terminal" evidence="4">
    <location>
        <begin position="884"/>
        <end position="954"/>
    </location>
</feature>
<feature type="compositionally biased region" description="Low complexity" evidence="3">
    <location>
        <begin position="1059"/>
        <end position="1070"/>
    </location>
</feature>
<comment type="caution">
    <text evidence="6">The sequence shown here is derived from an EMBL/GenBank/DDBJ whole genome shotgun (WGS) entry which is preliminary data.</text>
</comment>
<feature type="region of interest" description="Disordered" evidence="3">
    <location>
        <begin position="668"/>
        <end position="698"/>
    </location>
</feature>
<keyword evidence="1" id="KW-1188">Viral release from host cell</keyword>
<dbReference type="Pfam" id="PF10145">
    <property type="entry name" value="PhageMin_Tail"/>
    <property type="match status" value="1"/>
</dbReference>
<dbReference type="PANTHER" id="PTHR37813:SF1">
    <property type="entry name" value="FELS-2 PROPHAGE PROTEIN"/>
    <property type="match status" value="1"/>
</dbReference>
<dbReference type="AlphaFoldDB" id="A0A4R3NMF5"/>
<dbReference type="InterPro" id="IPR010090">
    <property type="entry name" value="Phage_tape_meas"/>
</dbReference>
<dbReference type="EMBL" id="SMAS01000002">
    <property type="protein sequence ID" value="TCT36557.1"/>
    <property type="molecule type" value="Genomic_DNA"/>
</dbReference>
<keyword evidence="2" id="KW-0175">Coiled coil</keyword>
<evidence type="ECO:0000256" key="1">
    <source>
        <dbReference type="ARBA" id="ARBA00022612"/>
    </source>
</evidence>
<proteinExistence type="predicted"/>
<dbReference type="InterPro" id="IPR006431">
    <property type="entry name" value="Phage_tape_meas_C"/>
</dbReference>
<evidence type="ECO:0000313" key="7">
    <source>
        <dbReference type="Proteomes" id="UP000295055"/>
    </source>
</evidence>
<protein>
    <submittedName>
        <fullName evidence="6">Lambda family phage tail tape measure protein/TP901 family phage tail tape measure protein</fullName>
    </submittedName>
</protein>
<name>A0A4R3NMF5_9GAMM</name>
<evidence type="ECO:0000259" key="5">
    <source>
        <dbReference type="Pfam" id="PF10145"/>
    </source>
</evidence>
<feature type="coiled-coil region" evidence="2">
    <location>
        <begin position="580"/>
        <end position="607"/>
    </location>
</feature>
<evidence type="ECO:0000259" key="4">
    <source>
        <dbReference type="Pfam" id="PF09718"/>
    </source>
</evidence>
<feature type="compositionally biased region" description="Polar residues" evidence="3">
    <location>
        <begin position="684"/>
        <end position="698"/>
    </location>
</feature>
<feature type="region of interest" description="Disordered" evidence="3">
    <location>
        <begin position="1044"/>
        <end position="1070"/>
    </location>
</feature>
<feature type="compositionally biased region" description="Basic and acidic residues" evidence="3">
    <location>
        <begin position="668"/>
        <end position="683"/>
    </location>
</feature>
<organism evidence="6 7">
    <name type="scientific">Providencia alcalifaciens</name>
    <dbReference type="NCBI Taxonomy" id="126385"/>
    <lineage>
        <taxon>Bacteria</taxon>
        <taxon>Pseudomonadati</taxon>
        <taxon>Pseudomonadota</taxon>
        <taxon>Gammaproteobacteria</taxon>
        <taxon>Enterobacterales</taxon>
        <taxon>Morganellaceae</taxon>
        <taxon>Providencia</taxon>
    </lineage>
</organism>
<dbReference type="Proteomes" id="UP000295055">
    <property type="component" value="Unassembled WGS sequence"/>
</dbReference>
<gene>
    <name evidence="6" type="ORF">EC835_1026</name>
</gene>
<dbReference type="NCBIfam" id="TIGR01760">
    <property type="entry name" value="tape_meas_TP901"/>
    <property type="match status" value="1"/>
</dbReference>
<reference evidence="6 7" key="1">
    <citation type="submission" date="2019-03" db="EMBL/GenBank/DDBJ databases">
        <title>Genomic analyses of the natural microbiome of Caenorhabditis elegans.</title>
        <authorList>
            <person name="Samuel B."/>
        </authorList>
    </citation>
    <scope>NUCLEOTIDE SEQUENCE [LARGE SCALE GENOMIC DNA]</scope>
    <source>
        <strain evidence="6 7">JUb102</strain>
    </source>
</reference>